<dbReference type="EMBL" id="JBBPDW010000056">
    <property type="protein sequence ID" value="KAK7531197.1"/>
    <property type="molecule type" value="Genomic_DNA"/>
</dbReference>
<sequence length="327" mass="36322">MPTSKKDSNQAHTEIRSLLSGIDEVKSSAAHSSSGEASDESKRALARLTTEEYERVQNMSEAEQVKYVLDMEKEHKESMQRIERLLKREDLDGKMREDLERTRKALVEMWEHPLPGEEEATKDLVERVKRTFGYLSNSTHAPLSGSFVATDAGGEQSERGQQQDGASLAAQDIGLCSANGNQRSSTRLTEGENPARRRRVPTRMNQTSKTLLASRFGGKVQTTSQCTASFVAINRGYPASSSLATAAPCLHIEIENDVQAVKQTLTRHCPEYPSLKRNEREGIAYRVLKKRKKQSVSSPAGPLIKMTFLTMTSRNSTAKCPTWKSCG</sequence>
<dbReference type="Proteomes" id="UP001365128">
    <property type="component" value="Unassembled WGS sequence"/>
</dbReference>
<feature type="compositionally biased region" description="Low complexity" evidence="1">
    <location>
        <begin position="27"/>
        <end position="36"/>
    </location>
</feature>
<name>A0ABR1LC35_9PEZI</name>
<comment type="caution">
    <text evidence="2">The sequence shown here is derived from an EMBL/GenBank/DDBJ whole genome shotgun (WGS) entry which is preliminary data.</text>
</comment>
<accession>A0ABR1LC35</accession>
<feature type="region of interest" description="Disordered" evidence="1">
    <location>
        <begin position="23"/>
        <end position="46"/>
    </location>
</feature>
<feature type="region of interest" description="Disordered" evidence="1">
    <location>
        <begin position="143"/>
        <end position="200"/>
    </location>
</feature>
<evidence type="ECO:0000256" key="1">
    <source>
        <dbReference type="SAM" id="MobiDB-lite"/>
    </source>
</evidence>
<feature type="compositionally biased region" description="Polar residues" evidence="1">
    <location>
        <begin position="178"/>
        <end position="188"/>
    </location>
</feature>
<gene>
    <name evidence="2" type="ORF">IWX46DRAFT_630768</name>
</gene>
<keyword evidence="3" id="KW-1185">Reference proteome</keyword>
<protein>
    <submittedName>
        <fullName evidence="2">Uncharacterized protein</fullName>
    </submittedName>
</protein>
<organism evidence="2 3">
    <name type="scientific">Phyllosticta citricarpa</name>
    <dbReference type="NCBI Taxonomy" id="55181"/>
    <lineage>
        <taxon>Eukaryota</taxon>
        <taxon>Fungi</taxon>
        <taxon>Dikarya</taxon>
        <taxon>Ascomycota</taxon>
        <taxon>Pezizomycotina</taxon>
        <taxon>Dothideomycetes</taxon>
        <taxon>Dothideomycetes incertae sedis</taxon>
        <taxon>Botryosphaeriales</taxon>
        <taxon>Phyllostictaceae</taxon>
        <taxon>Phyllosticta</taxon>
    </lineage>
</organism>
<evidence type="ECO:0000313" key="2">
    <source>
        <dbReference type="EMBL" id="KAK7531197.1"/>
    </source>
</evidence>
<reference evidence="2 3" key="1">
    <citation type="submission" date="2024-04" db="EMBL/GenBank/DDBJ databases">
        <title>Phyllosticta paracitricarpa is synonymous to the EU quarantine fungus P. citricarpa based on phylogenomic analyses.</title>
        <authorList>
            <consortium name="Lawrence Berkeley National Laboratory"/>
            <person name="Van Ingen-Buijs V.A."/>
            <person name="Van Westerhoven A.C."/>
            <person name="Haridas S."/>
            <person name="Skiadas P."/>
            <person name="Martin F."/>
            <person name="Groenewald J.Z."/>
            <person name="Crous P.W."/>
            <person name="Seidl M.F."/>
        </authorList>
    </citation>
    <scope>NUCLEOTIDE SEQUENCE [LARGE SCALE GENOMIC DNA]</scope>
    <source>
        <strain evidence="2 3">CBS 122670</strain>
    </source>
</reference>
<evidence type="ECO:0000313" key="3">
    <source>
        <dbReference type="Proteomes" id="UP001365128"/>
    </source>
</evidence>
<proteinExistence type="predicted"/>